<organism evidence="1 2">
    <name type="scientific">Cyanomargarita calcarea GSE-NOS-MK-12-04C</name>
    <dbReference type="NCBI Taxonomy" id="2839659"/>
    <lineage>
        <taxon>Bacteria</taxon>
        <taxon>Bacillati</taxon>
        <taxon>Cyanobacteriota</taxon>
        <taxon>Cyanophyceae</taxon>
        <taxon>Nostocales</taxon>
        <taxon>Cyanomargaritaceae</taxon>
        <taxon>Cyanomargarita</taxon>
    </lineage>
</organism>
<accession>A0A951QLY0</accession>
<dbReference type="EMBL" id="JAHHGZ010000012">
    <property type="protein sequence ID" value="MBW4668390.1"/>
    <property type="molecule type" value="Genomic_DNA"/>
</dbReference>
<protein>
    <submittedName>
        <fullName evidence="1">Uncharacterized protein</fullName>
    </submittedName>
</protein>
<reference evidence="1" key="2">
    <citation type="journal article" date="2022" name="Microbiol. Resour. Announc.">
        <title>Metagenome Sequencing to Explore Phylogenomics of Terrestrial Cyanobacteria.</title>
        <authorList>
            <person name="Ward R.D."/>
            <person name="Stajich J.E."/>
            <person name="Johansen J.R."/>
            <person name="Huntemann M."/>
            <person name="Clum A."/>
            <person name="Foster B."/>
            <person name="Foster B."/>
            <person name="Roux S."/>
            <person name="Palaniappan K."/>
            <person name="Varghese N."/>
            <person name="Mukherjee S."/>
            <person name="Reddy T.B.K."/>
            <person name="Daum C."/>
            <person name="Copeland A."/>
            <person name="Chen I.A."/>
            <person name="Ivanova N.N."/>
            <person name="Kyrpides N.C."/>
            <person name="Shapiro N."/>
            <person name="Eloe-Fadrosh E.A."/>
            <person name="Pietrasiak N."/>
        </authorList>
    </citation>
    <scope>NUCLEOTIDE SEQUENCE</scope>
    <source>
        <strain evidence="1">GSE-NOS-MK-12-04C</strain>
    </source>
</reference>
<name>A0A951QLY0_9CYAN</name>
<evidence type="ECO:0000313" key="2">
    <source>
        <dbReference type="Proteomes" id="UP000729701"/>
    </source>
</evidence>
<sequence length="290" mass="33475">MNQQNYCLTNIKALGFTPTLIEKYLGEPELKRNTKYHSAAPIKLWKKSLVDKVCVEIRAELDAQLARRAKSALTREANKDAKYQALKNYLDTYSFDISNDELLELISISYQTNTIARHVFNNFDLFCNKLAEELSIDEVSAIENTHAEADFTYNKIYPIVREVIKEKPILGNALQVIQTDIKMQEEIEHRRLEIVREQQEELLEFALANFNLIAQNMQINPSKLSQPRGNKAKHWKEAVNQSAGYLWTMFEQAIVVVEPKLKGYPKPKQPPELKQKLRELANQLLSVKQA</sequence>
<evidence type="ECO:0000313" key="1">
    <source>
        <dbReference type="EMBL" id="MBW4668390.1"/>
    </source>
</evidence>
<gene>
    <name evidence="1" type="ORF">KME60_13430</name>
</gene>
<dbReference type="AlphaFoldDB" id="A0A951QLY0"/>
<proteinExistence type="predicted"/>
<comment type="caution">
    <text evidence="1">The sequence shown here is derived from an EMBL/GenBank/DDBJ whole genome shotgun (WGS) entry which is preliminary data.</text>
</comment>
<reference evidence="1" key="1">
    <citation type="submission" date="2021-05" db="EMBL/GenBank/DDBJ databases">
        <authorList>
            <person name="Pietrasiak N."/>
            <person name="Ward R."/>
            <person name="Stajich J.E."/>
            <person name="Kurbessoian T."/>
        </authorList>
    </citation>
    <scope>NUCLEOTIDE SEQUENCE</scope>
    <source>
        <strain evidence="1">GSE-NOS-MK-12-04C</strain>
    </source>
</reference>
<dbReference type="Proteomes" id="UP000729701">
    <property type="component" value="Unassembled WGS sequence"/>
</dbReference>